<dbReference type="InterPro" id="IPR009060">
    <property type="entry name" value="UBA-like_sf"/>
</dbReference>
<dbReference type="InterPro" id="IPR057650">
    <property type="entry name" value="UBL_UBAC1"/>
</dbReference>
<feature type="compositionally biased region" description="Basic and acidic residues" evidence="1">
    <location>
        <begin position="582"/>
        <end position="624"/>
    </location>
</feature>
<dbReference type="CDD" id="cd14304">
    <property type="entry name" value="UBA2_KPC2"/>
    <property type="match status" value="1"/>
</dbReference>
<evidence type="ECO:0000259" key="3">
    <source>
        <dbReference type="PROSITE" id="PS50053"/>
    </source>
</evidence>
<dbReference type="Proteomes" id="UP001258017">
    <property type="component" value="Unassembled WGS sequence"/>
</dbReference>
<dbReference type="PANTHER" id="PTHR46738">
    <property type="entry name" value="UBIQUITIN-ASSOCIATED DOMAIN-CONTAINING PROTEIN 1"/>
    <property type="match status" value="1"/>
</dbReference>
<proteinExistence type="predicted"/>
<evidence type="ECO:0000259" key="2">
    <source>
        <dbReference type="PROSITE" id="PS50030"/>
    </source>
</evidence>
<comment type="caution">
    <text evidence="4">The sequence shown here is derived from an EMBL/GenBank/DDBJ whole genome shotgun (WGS) entry which is preliminary data.</text>
</comment>
<organism evidence="4 5">
    <name type="scientific">Odynerus spinipes</name>
    <dbReference type="NCBI Taxonomy" id="1348599"/>
    <lineage>
        <taxon>Eukaryota</taxon>
        <taxon>Metazoa</taxon>
        <taxon>Ecdysozoa</taxon>
        <taxon>Arthropoda</taxon>
        <taxon>Hexapoda</taxon>
        <taxon>Insecta</taxon>
        <taxon>Pterygota</taxon>
        <taxon>Neoptera</taxon>
        <taxon>Endopterygota</taxon>
        <taxon>Hymenoptera</taxon>
        <taxon>Apocrita</taxon>
        <taxon>Aculeata</taxon>
        <taxon>Vespoidea</taxon>
        <taxon>Vespidae</taxon>
        <taxon>Eumeninae</taxon>
        <taxon>Odynerus</taxon>
    </lineage>
</organism>
<dbReference type="Gene3D" id="1.10.8.10">
    <property type="entry name" value="DNA helicase RuvA subunit, C-terminal domain"/>
    <property type="match status" value="2"/>
</dbReference>
<reference evidence="4" key="1">
    <citation type="submission" date="2021-08" db="EMBL/GenBank/DDBJ databases">
        <authorList>
            <person name="Misof B."/>
            <person name="Oliver O."/>
            <person name="Podsiadlowski L."/>
            <person name="Donath A."/>
            <person name="Peters R."/>
            <person name="Mayer C."/>
            <person name="Rust J."/>
            <person name="Gunkel S."/>
            <person name="Lesny P."/>
            <person name="Martin S."/>
            <person name="Oeyen J.P."/>
            <person name="Petersen M."/>
            <person name="Panagiotis P."/>
            <person name="Wilbrandt J."/>
            <person name="Tanja T."/>
        </authorList>
    </citation>
    <scope>NUCLEOTIDE SEQUENCE</scope>
    <source>
        <strain evidence="4">GBR_01_08_01A</strain>
        <tissue evidence="4">Thorax + abdomen</tissue>
    </source>
</reference>
<keyword evidence="5" id="KW-1185">Reference proteome</keyword>
<dbReference type="PROSITE" id="PS50030">
    <property type="entry name" value="UBA"/>
    <property type="match status" value="2"/>
</dbReference>
<evidence type="ECO:0008006" key="6">
    <source>
        <dbReference type="Google" id="ProtNLM"/>
    </source>
</evidence>
<dbReference type="SUPFAM" id="SSF46934">
    <property type="entry name" value="UBA-like"/>
    <property type="match status" value="2"/>
</dbReference>
<feature type="compositionally biased region" description="Low complexity" evidence="1">
    <location>
        <begin position="632"/>
        <end position="644"/>
    </location>
</feature>
<reference evidence="4" key="2">
    <citation type="journal article" date="2023" name="Commun. Biol.">
        <title>Intrasexual cuticular hydrocarbon dimorphism in a wasp sheds light on hydrocarbon biosynthesis genes in Hymenoptera.</title>
        <authorList>
            <person name="Moris V.C."/>
            <person name="Podsiadlowski L."/>
            <person name="Martin S."/>
            <person name="Oeyen J.P."/>
            <person name="Donath A."/>
            <person name="Petersen M."/>
            <person name="Wilbrandt J."/>
            <person name="Misof B."/>
            <person name="Liedtke D."/>
            <person name="Thamm M."/>
            <person name="Scheiner R."/>
            <person name="Schmitt T."/>
            <person name="Niehuis O."/>
        </authorList>
    </citation>
    <scope>NUCLEOTIDE SEQUENCE</scope>
    <source>
        <strain evidence="4">GBR_01_08_01A</strain>
    </source>
</reference>
<feature type="region of interest" description="Disordered" evidence="1">
    <location>
        <begin position="582"/>
        <end position="651"/>
    </location>
</feature>
<dbReference type="InterPro" id="IPR052476">
    <property type="entry name" value="UBAC1"/>
</dbReference>
<gene>
    <name evidence="4" type="ORF">KPH14_003454</name>
</gene>
<dbReference type="InterPro" id="IPR000626">
    <property type="entry name" value="Ubiquitin-like_dom"/>
</dbReference>
<dbReference type="InterPro" id="IPR029071">
    <property type="entry name" value="Ubiquitin-like_domsf"/>
</dbReference>
<accession>A0AAD9VKP3</accession>
<evidence type="ECO:0000313" key="5">
    <source>
        <dbReference type="Proteomes" id="UP001258017"/>
    </source>
</evidence>
<dbReference type="InterPro" id="IPR041927">
    <property type="entry name" value="UBA2_UBAC1"/>
</dbReference>
<evidence type="ECO:0000313" key="4">
    <source>
        <dbReference type="EMBL" id="KAK2577325.1"/>
    </source>
</evidence>
<dbReference type="EMBL" id="JAIFRP010004357">
    <property type="protein sequence ID" value="KAK2577325.1"/>
    <property type="molecule type" value="Genomic_DNA"/>
</dbReference>
<dbReference type="Pfam" id="PF22562">
    <property type="entry name" value="UBA_7"/>
    <property type="match status" value="2"/>
</dbReference>
<dbReference type="AlphaFoldDB" id="A0AAD9VKP3"/>
<sequence>MLMSLPPTPEGFSVNVISLEGDVLGIGVKPDFTIEKIKEIAMKHFYGQDISKPISQFRLIHSSKFKQLIDDKNVDDQEIDEHDELILVEIRPASVKENLSEEALRGPTEETIANATSGLEIKNPPRPIPSVDCPTDFQNEIRKILITLVQASARILMHSSEAGKFYEIIKEKLESRCKPNIDPKVMKTLIEMGYSPKKVITALRLRKSNMTEALEWLIEHQDDPDDNDKDDMTVLVDTNTDINVPGPSSLPGVRKLTLKEACADLFSGDKKVPEINENLINIVNLLLESFRQYKKLNFKPNQKLIESLLEMGFEEKDIIGALKVTGNNQSNACEWLLGERRPSLQDLDVGLDPEGSIYKAIMSNPHIQLSLTNSKMLLAYLSMLETPTSTSVWINDPEVSPVLSQIFKTYSAEKHAIHMNHPAGNIWNVICATRVFTNFCRTMVYYFTSEVVQPPVTLFMGVDKYENEDLIRWGWPEDVWFHVEKHSSAHVYLRLHAGQTIDDIPSTVLEDAAQLVKANSIEGNKMNDVDVVYTMWSNLKKTQGMEVGQVGFHKEKDVRKIHVTKRLNSIVNRLTKTKRSEQVNLRAEREQRDKNEREDKKKLLREQKEREKAEEKRRQEEAEMRSYNSLFNSSNMTSNTENSTYCSIYFN</sequence>
<feature type="domain" description="Ubiquitin-like" evidence="3">
    <location>
        <begin position="12"/>
        <end position="94"/>
    </location>
</feature>
<dbReference type="Pfam" id="PF23326">
    <property type="entry name" value="UBL_UBAC1"/>
    <property type="match status" value="1"/>
</dbReference>
<dbReference type="PROSITE" id="PS50053">
    <property type="entry name" value="UBIQUITIN_2"/>
    <property type="match status" value="1"/>
</dbReference>
<feature type="domain" description="UBA" evidence="2">
    <location>
        <begin position="299"/>
        <end position="339"/>
    </location>
</feature>
<dbReference type="SMART" id="SM00165">
    <property type="entry name" value="UBA"/>
    <property type="match status" value="2"/>
</dbReference>
<dbReference type="PANTHER" id="PTHR46738:SF1">
    <property type="entry name" value="UBIQUITIN-ASSOCIATED DOMAIN-CONTAINING PROTEIN 1"/>
    <property type="match status" value="1"/>
</dbReference>
<dbReference type="InterPro" id="IPR015940">
    <property type="entry name" value="UBA"/>
</dbReference>
<dbReference type="GO" id="GO:0000151">
    <property type="term" value="C:ubiquitin ligase complex"/>
    <property type="evidence" value="ECO:0007669"/>
    <property type="project" value="TreeGrafter"/>
</dbReference>
<feature type="domain" description="UBA" evidence="2">
    <location>
        <begin position="180"/>
        <end position="220"/>
    </location>
</feature>
<dbReference type="Pfam" id="PF05670">
    <property type="entry name" value="NFACT-R_1"/>
    <property type="match status" value="1"/>
</dbReference>
<dbReference type="InterPro" id="IPR008532">
    <property type="entry name" value="NFACT_RNA-bd"/>
</dbReference>
<evidence type="ECO:0000256" key="1">
    <source>
        <dbReference type="SAM" id="MobiDB-lite"/>
    </source>
</evidence>
<dbReference type="SUPFAM" id="SSF54236">
    <property type="entry name" value="Ubiquitin-like"/>
    <property type="match status" value="1"/>
</dbReference>
<name>A0AAD9VKP3_9HYME</name>
<protein>
    <recommendedName>
        <fullName evidence="6">Ubiquitin-associated domain-containing protein 1</fullName>
    </recommendedName>
</protein>